<dbReference type="InterPro" id="IPR050196">
    <property type="entry name" value="Cytochrome_P450_Monoox"/>
</dbReference>
<comment type="cofactor">
    <cofactor evidence="1">
        <name>heme</name>
        <dbReference type="ChEBI" id="CHEBI:30413"/>
    </cofactor>
</comment>
<evidence type="ECO:0000313" key="10">
    <source>
        <dbReference type="EMBL" id="KAK4025905.1"/>
    </source>
</evidence>
<evidence type="ECO:0000256" key="7">
    <source>
        <dbReference type="ARBA" id="ARBA00023033"/>
    </source>
</evidence>
<feature type="domain" description="Methyltransferase" evidence="9">
    <location>
        <begin position="1486"/>
        <end position="1635"/>
    </location>
</feature>
<dbReference type="PRINTS" id="PR00463">
    <property type="entry name" value="EP450I"/>
</dbReference>
<keyword evidence="6" id="KW-0408">Iron</keyword>
<dbReference type="Gene3D" id="1.10.630.10">
    <property type="entry name" value="Cytochrome P450"/>
    <property type="match status" value="3"/>
</dbReference>
<dbReference type="InterPro" id="IPR001128">
    <property type="entry name" value="Cyt_P450"/>
</dbReference>
<evidence type="ECO:0000256" key="6">
    <source>
        <dbReference type="ARBA" id="ARBA00023004"/>
    </source>
</evidence>
<gene>
    <name evidence="10" type="ORF">OUZ56_014941</name>
</gene>
<keyword evidence="4" id="KW-0479">Metal-binding</keyword>
<sequence length="1818" mass="205473">MFKGHDTTTSMMGWFLYCMAANPECQELACMELSTVFGESERDCSHEDIPNLKYLECCIKETLKLYPSVPAFERDVREDIHIGKYKIPAGCTLGCFSFATHRNPRVFPDPLVFKPDRFLPDEAIGRHPYAYFPFSAGPRNCIVSSNFMILSRTTVRDVGGESNFINSTSPFQIRNVQSKQANKGTWTVMVIPEETGVQRKKFDSSSRRSFAFSSETPQDNGSRCWRIFYEQVSFPSKVKAIAERLFCLKFELYVLLNTITTLCKKPDVFLPQRSFRYARLLQDGMGCYDGSAGNVGQVSLFLYYAVNLTYHPGVVLCSAMNASSGSVKGKITLHPVINRIPGPKSLPFIGNTFEIAGRLEDLFHVLHEKWPQEYGGIYRFFVGTHCYVLVSSPEFMETVLSSQKTIDKGSSYDQLVPWLGQGLLISPGDLWRSRRKMLTPAFHFSILSNFIEVFNEQSRILCGILDAICASFAGGKAEIDVYPYLTKCSLDIICEAAMGTRINAQTEDSDYVNAIYRIGKLLIEQFQNPFMRNPTIFSFTALGREHDQLLKILHGFTENVIQNRRKILDQKVNDESEHGSTGIKNRLPLLDLLLKASNDGKVLSPQDIRNEIDTFMFAGHDTTSSLLGWFLYSMAANPDCQEKVWNELQSTFGDSERYFKQEDISNLKYFECCIKETLRMYPSAPGFERTVVEDIQLGEYLVPAGCTLGFLVFAAHRNPKFFPDPLIFNPERFFPDEAIGRHPYAYVPFSAGPRNCIGQKFALLESKTVLSTLLRRFKFEIAPNAKPPILSDQLTLKSINGIKIKGIALLRVAEAGWFSKKHEFGLLVIFACFGWWLYIRTSPFHIAVNRIPGPKSLPFIGNTFEIAGGLEDLLYILQEKWPQQYGGIYRFFIGTHCYVPISSPEIMEIILSSQKTIDKGLSYDQLVPWLGQGLLISSGDLWRSRRKMLTPAFHFSILNSFIEVFNEQSRILCGILDDMCASFAERKAEIDVYPYLTKCSLDIICEAAMGTRINAQTEDSDYVNAIYRIGQLLIEQFQNPFMRNPTIFSFTALGREHDQLLKTLHGFTESVIQNRREILNKKVNDESDHVETGIKNRLPLLDLLLKVSNDGKVLSPQDIRNEIDTFMFEVFQIIQFKAFIIRNMFVDILGARHNIFAARMEKVWNELQSTFGDSERYFKQEDISNLKYFECCIKETLRMYPSVPGFERTVVEDIQLGEYLVPAGCTLGFLVFAAHRNPKFFPDPLVFNPERFFPDEAIGRHPYAYVPFSAGPRNCIGQRFALLESKTVLSTLLRRFKFEIAPDAKPPILSNQLTLKSYYTTCAHTAKANLVRSFLVDVGSDCHALQHQIKNCHIFLNSYKWLTDSFVLDFFSENHWAKLPSSWAHTLDLLSLEEMGKSILSPDGLCSTSKLVLPLSLLAFKAAAKSLALERTAITSLEQIISYLSELGFKNATQQSGVWVNPSSECKPTGALGSLTQVFHRQVKPKKQHELYRMGQCCATISEVTKCKTVVDVGAGVGHLSRFLSYGYGLDLLCLECVETFGSAAVKLDGKLEEACVKLGIANITTPKHITLTLNPNTSNLVELLNSHGFSQISACGLVGLHTCGDLGPTLIRNFAVDPGIKFILAIGCCYMKMSLDRTSPVRGYPMSNFVLNQLKPSFVSYEALEVACHALESYSDRLSDFESNKLKVHCYRATLETLLLQLEPPLKRAGLRGVKNAHLMPFEEYARKAVDKMDVVLDEGDLSSQYIQSCLEQWQRVVIFYSLRLMVAPVIETIVQLDRLLYLAEQGWCGCLLPLFDCRLSPRNFALLCVKPESNHC</sequence>
<accession>A0ABR0ALA1</accession>
<evidence type="ECO:0000259" key="9">
    <source>
        <dbReference type="Pfam" id="PF13679"/>
    </source>
</evidence>
<comment type="caution">
    <text evidence="10">The sequence shown here is derived from an EMBL/GenBank/DDBJ whole genome shotgun (WGS) entry which is preliminary data.</text>
</comment>
<protein>
    <recommendedName>
        <fullName evidence="9">Methyltransferase domain-containing protein</fullName>
    </recommendedName>
</protein>
<dbReference type="InterPro" id="IPR002401">
    <property type="entry name" value="Cyt_P450_E_grp-I"/>
</dbReference>
<dbReference type="InterPro" id="IPR025714">
    <property type="entry name" value="Methyltranfer_dom"/>
</dbReference>
<evidence type="ECO:0000256" key="3">
    <source>
        <dbReference type="ARBA" id="ARBA00010617"/>
    </source>
</evidence>
<dbReference type="Pfam" id="PF13679">
    <property type="entry name" value="Methyltransf_32"/>
    <property type="match status" value="1"/>
</dbReference>
<dbReference type="EMBL" id="JAOYFB010000038">
    <property type="protein sequence ID" value="KAK4025905.1"/>
    <property type="molecule type" value="Genomic_DNA"/>
</dbReference>
<dbReference type="CDD" id="cd20628">
    <property type="entry name" value="CYP4"/>
    <property type="match status" value="2"/>
</dbReference>
<comment type="similarity">
    <text evidence="3">Belongs to the cytochrome P450 family.</text>
</comment>
<proteinExistence type="inferred from homology"/>
<comment type="subcellular location">
    <subcellularLocation>
        <location evidence="2">Endoplasmic reticulum membrane</location>
    </subcellularLocation>
</comment>
<dbReference type="PRINTS" id="PR00385">
    <property type="entry name" value="P450"/>
</dbReference>
<evidence type="ECO:0000256" key="8">
    <source>
        <dbReference type="ARBA" id="ARBA00023136"/>
    </source>
</evidence>
<keyword evidence="4" id="KW-0349">Heme</keyword>
<keyword evidence="7" id="KW-0503">Monooxygenase</keyword>
<dbReference type="InterPro" id="IPR017972">
    <property type="entry name" value="Cyt_P450_CS"/>
</dbReference>
<keyword evidence="8" id="KW-0472">Membrane</keyword>
<keyword evidence="11" id="KW-1185">Reference proteome</keyword>
<dbReference type="PANTHER" id="PTHR24291:SF189">
    <property type="entry name" value="CYTOCHROME P450 4C3-RELATED"/>
    <property type="match status" value="1"/>
</dbReference>
<keyword evidence="5" id="KW-0256">Endoplasmic reticulum</keyword>
<keyword evidence="7" id="KW-0560">Oxidoreductase</keyword>
<evidence type="ECO:0000256" key="5">
    <source>
        <dbReference type="ARBA" id="ARBA00022824"/>
    </source>
</evidence>
<reference evidence="10 11" key="1">
    <citation type="journal article" date="2023" name="Nucleic Acids Res.">
        <title>The hologenome of Daphnia magna reveals possible DNA methylation and microbiome-mediated evolution of the host genome.</title>
        <authorList>
            <person name="Chaturvedi A."/>
            <person name="Li X."/>
            <person name="Dhandapani V."/>
            <person name="Marshall H."/>
            <person name="Kissane S."/>
            <person name="Cuenca-Cambronero M."/>
            <person name="Asole G."/>
            <person name="Calvet F."/>
            <person name="Ruiz-Romero M."/>
            <person name="Marangio P."/>
            <person name="Guigo R."/>
            <person name="Rago D."/>
            <person name="Mirbahai L."/>
            <person name="Eastwood N."/>
            <person name="Colbourne J.K."/>
            <person name="Zhou J."/>
            <person name="Mallon E."/>
            <person name="Orsini L."/>
        </authorList>
    </citation>
    <scope>NUCLEOTIDE SEQUENCE [LARGE SCALE GENOMIC DNA]</scope>
    <source>
        <strain evidence="10">LRV0_1</strain>
    </source>
</reference>
<name>A0ABR0ALA1_9CRUS</name>
<evidence type="ECO:0000256" key="4">
    <source>
        <dbReference type="ARBA" id="ARBA00022617"/>
    </source>
</evidence>
<evidence type="ECO:0000256" key="2">
    <source>
        <dbReference type="ARBA" id="ARBA00004586"/>
    </source>
</evidence>
<dbReference type="Proteomes" id="UP001234178">
    <property type="component" value="Unassembled WGS sequence"/>
</dbReference>
<evidence type="ECO:0000313" key="11">
    <source>
        <dbReference type="Proteomes" id="UP001234178"/>
    </source>
</evidence>
<dbReference type="PANTHER" id="PTHR24291">
    <property type="entry name" value="CYTOCHROME P450 FAMILY 4"/>
    <property type="match status" value="1"/>
</dbReference>
<organism evidence="10 11">
    <name type="scientific">Daphnia magna</name>
    <dbReference type="NCBI Taxonomy" id="35525"/>
    <lineage>
        <taxon>Eukaryota</taxon>
        <taxon>Metazoa</taxon>
        <taxon>Ecdysozoa</taxon>
        <taxon>Arthropoda</taxon>
        <taxon>Crustacea</taxon>
        <taxon>Branchiopoda</taxon>
        <taxon>Diplostraca</taxon>
        <taxon>Cladocera</taxon>
        <taxon>Anomopoda</taxon>
        <taxon>Daphniidae</taxon>
        <taxon>Daphnia</taxon>
    </lineage>
</organism>
<dbReference type="Pfam" id="PF00067">
    <property type="entry name" value="p450"/>
    <property type="match status" value="3"/>
</dbReference>
<evidence type="ECO:0000256" key="1">
    <source>
        <dbReference type="ARBA" id="ARBA00001971"/>
    </source>
</evidence>
<dbReference type="InterPro" id="IPR036396">
    <property type="entry name" value="Cyt_P450_sf"/>
</dbReference>
<dbReference type="SUPFAM" id="SSF48264">
    <property type="entry name" value="Cytochrome P450"/>
    <property type="match status" value="3"/>
</dbReference>
<dbReference type="PROSITE" id="PS00086">
    <property type="entry name" value="CYTOCHROME_P450"/>
    <property type="match status" value="2"/>
</dbReference>